<feature type="region of interest" description="Disordered" evidence="1">
    <location>
        <begin position="174"/>
        <end position="195"/>
    </location>
</feature>
<dbReference type="Gene3D" id="3.10.20.90">
    <property type="entry name" value="Phosphatidylinositol 3-kinase Catalytic Subunit, Chain A, domain 1"/>
    <property type="match status" value="2"/>
</dbReference>
<dbReference type="PROSITE" id="PS50200">
    <property type="entry name" value="RA"/>
    <property type="match status" value="2"/>
</dbReference>
<sequence>MKYCLNLIRLSNALTKASKSHESVNDYVLIEEVQRGWDKRQSEKSTSQRFLDPHERPLEAQAHWQGEGRFILKKLSDDPSTRAWVTTIRSSSKKERKRQETELSGDELHDWGETEEMFLVCVYNVSPEQPYAILKAPITSTAQDIIAQALVKARRMEDPSSFVLVEQVEYPPLDDSSLSGPLRRQGTHKNRRVLNDNENVYKAQARWKAKGWFELKKREEALHNNKRSVGTKSGSLSRLGRLRSSSRTKDSEKSSPRHPPLTSERHIKSMNDSGNSKEDIDHKPPKRVVHSEGETISDDDECKDGVSSISKFKRISLRKLKAWR</sequence>
<evidence type="ECO:0000313" key="4">
    <source>
        <dbReference type="RefSeq" id="XP_022235027.1"/>
    </source>
</evidence>
<feature type="compositionally biased region" description="Basic and acidic residues" evidence="1">
    <location>
        <begin position="263"/>
        <end position="293"/>
    </location>
</feature>
<feature type="compositionally biased region" description="Basic and acidic residues" evidence="1">
    <location>
        <begin position="97"/>
        <end position="106"/>
    </location>
</feature>
<reference evidence="4" key="1">
    <citation type="submission" date="2025-08" db="UniProtKB">
        <authorList>
            <consortium name="RefSeq"/>
        </authorList>
    </citation>
    <scope>IDENTIFICATION</scope>
    <source>
        <tissue evidence="4">Muscle</tissue>
    </source>
</reference>
<feature type="region of interest" description="Disordered" evidence="1">
    <location>
        <begin position="86"/>
        <end position="106"/>
    </location>
</feature>
<dbReference type="SMART" id="SM00314">
    <property type="entry name" value="RA"/>
    <property type="match status" value="1"/>
</dbReference>
<feature type="region of interest" description="Disordered" evidence="1">
    <location>
        <begin position="224"/>
        <end position="303"/>
    </location>
</feature>
<name>A0ABM1RUH2_LIMPO</name>
<dbReference type="CDD" id="cd01780">
    <property type="entry name" value="RA2_PLC-epsilon"/>
    <property type="match status" value="1"/>
</dbReference>
<dbReference type="InterPro" id="IPR028398">
    <property type="entry name" value="PLC-epsilon1_RA2"/>
</dbReference>
<organism evidence="3 4">
    <name type="scientific">Limulus polyphemus</name>
    <name type="common">Atlantic horseshoe crab</name>
    <dbReference type="NCBI Taxonomy" id="6850"/>
    <lineage>
        <taxon>Eukaryota</taxon>
        <taxon>Metazoa</taxon>
        <taxon>Ecdysozoa</taxon>
        <taxon>Arthropoda</taxon>
        <taxon>Chelicerata</taxon>
        <taxon>Merostomata</taxon>
        <taxon>Xiphosura</taxon>
        <taxon>Limulidae</taxon>
        <taxon>Limulus</taxon>
    </lineage>
</organism>
<dbReference type="Pfam" id="PF00788">
    <property type="entry name" value="RA"/>
    <property type="match status" value="2"/>
</dbReference>
<dbReference type="InterPro" id="IPR029071">
    <property type="entry name" value="Ubiquitin-like_domsf"/>
</dbReference>
<feature type="domain" description="Ras-associating" evidence="2">
    <location>
        <begin position="10"/>
        <end position="77"/>
    </location>
</feature>
<dbReference type="GeneID" id="106475114"/>
<feature type="domain" description="Ras-associating" evidence="2">
    <location>
        <begin position="124"/>
        <end position="220"/>
    </location>
</feature>
<evidence type="ECO:0000256" key="1">
    <source>
        <dbReference type="SAM" id="MobiDB-lite"/>
    </source>
</evidence>
<dbReference type="InterPro" id="IPR000159">
    <property type="entry name" value="RA_dom"/>
</dbReference>
<dbReference type="SUPFAM" id="SSF54236">
    <property type="entry name" value="Ubiquitin-like"/>
    <property type="match status" value="2"/>
</dbReference>
<proteinExistence type="predicted"/>
<evidence type="ECO:0000313" key="3">
    <source>
        <dbReference type="Proteomes" id="UP000694941"/>
    </source>
</evidence>
<dbReference type="Proteomes" id="UP000694941">
    <property type="component" value="Unplaced"/>
</dbReference>
<dbReference type="RefSeq" id="XP_022235027.1">
    <property type="nucleotide sequence ID" value="XM_022379319.1"/>
</dbReference>
<gene>
    <name evidence="4" type="primary">LOC106475114</name>
</gene>
<keyword evidence="3" id="KW-1185">Reference proteome</keyword>
<protein>
    <submittedName>
        <fullName evidence="4">1-phosphatidylinositol 4,5-bisphosphate phosphodiesterase epsilon-1-like</fullName>
    </submittedName>
</protein>
<evidence type="ECO:0000259" key="2">
    <source>
        <dbReference type="PROSITE" id="PS50200"/>
    </source>
</evidence>
<accession>A0ABM1RUH2</accession>